<organism evidence="1 2">
    <name type="scientific">Pseudomonas gingeri</name>
    <dbReference type="NCBI Taxonomy" id="117681"/>
    <lineage>
        <taxon>Bacteria</taxon>
        <taxon>Pseudomonadati</taxon>
        <taxon>Pseudomonadota</taxon>
        <taxon>Gammaproteobacteria</taxon>
        <taxon>Pseudomonadales</taxon>
        <taxon>Pseudomonadaceae</taxon>
        <taxon>Pseudomonas</taxon>
    </lineage>
</organism>
<dbReference type="SUPFAM" id="SSF46785">
    <property type="entry name" value="Winged helix' DNA-binding domain"/>
    <property type="match status" value="1"/>
</dbReference>
<comment type="caution">
    <text evidence="1">The sequence shown here is derived from an EMBL/GenBank/DDBJ whole genome shotgun (WGS) entry which is preliminary data.</text>
</comment>
<sequence>MSEVEMGRPVSEWAKMPVGWIRAGELVNFADESYSVKSMWLKEDKSARNACISSLKLYLALCCRADFITGNASVTYEELIRLTGLSRPTVAKALTRLEVEGLIQRKAQALRKGSSILICGWLESKSWAKIPKRWLYDGSFGAKILMLTEFNFSRASLSALKVYIALLAYRDSNRGGIAMLSYDRLALITGVKRHHIADAITRLYDLRMISFRQGDFSEASDFSRTNRYLVRGLGVRWTKADEFEIPQSSIHKNRPGAADIAAANLFVSTSPKVT</sequence>
<gene>
    <name evidence="1" type="ORF">HX845_10960</name>
</gene>
<evidence type="ECO:0000313" key="1">
    <source>
        <dbReference type="EMBL" id="NWC14168.1"/>
    </source>
</evidence>
<evidence type="ECO:0000313" key="2">
    <source>
        <dbReference type="Proteomes" id="UP000517547"/>
    </source>
</evidence>
<accession>A0A7Y7XZA8</accession>
<dbReference type="EMBL" id="JACAQE010000003">
    <property type="protein sequence ID" value="NWC14168.1"/>
    <property type="molecule type" value="Genomic_DNA"/>
</dbReference>
<proteinExistence type="predicted"/>
<dbReference type="InterPro" id="IPR036388">
    <property type="entry name" value="WH-like_DNA-bd_sf"/>
</dbReference>
<reference evidence="1 2" key="1">
    <citation type="submission" date="2020-04" db="EMBL/GenBank/DDBJ databases">
        <title>Molecular characterization of pseudomonads from Agaricus bisporus reveal novel blotch 2 pathogens in Western Europe.</title>
        <authorList>
            <person name="Taparia T."/>
            <person name="Krijger M."/>
            <person name="Haynes E."/>
            <person name="Elpinstone J.G."/>
            <person name="Noble R."/>
            <person name="Van Der Wolf J."/>
        </authorList>
    </citation>
    <scope>NUCLEOTIDE SEQUENCE [LARGE SCALE GENOMIC DNA]</scope>
    <source>
        <strain evidence="1 2">IPO3738</strain>
    </source>
</reference>
<protein>
    <submittedName>
        <fullName evidence="1">GntR family transcriptional regulator</fullName>
    </submittedName>
</protein>
<dbReference type="RefSeq" id="WP_017129319.1">
    <property type="nucleotide sequence ID" value="NZ_JACAQE010000003.1"/>
</dbReference>
<name>A0A7Y7XZA8_9PSED</name>
<dbReference type="Pfam" id="PF13412">
    <property type="entry name" value="HTH_24"/>
    <property type="match status" value="1"/>
</dbReference>
<dbReference type="Gene3D" id="1.10.10.10">
    <property type="entry name" value="Winged helix-like DNA-binding domain superfamily/Winged helix DNA-binding domain"/>
    <property type="match status" value="1"/>
</dbReference>
<dbReference type="InterPro" id="IPR036390">
    <property type="entry name" value="WH_DNA-bd_sf"/>
</dbReference>
<dbReference type="AlphaFoldDB" id="A0A7Y7XZA8"/>
<dbReference type="Proteomes" id="UP000517547">
    <property type="component" value="Unassembled WGS sequence"/>
</dbReference>